<keyword evidence="6" id="KW-0560">Oxidoreductase</keyword>
<dbReference type="GO" id="GO:0004665">
    <property type="term" value="F:prephenate dehydrogenase (NADP+) activity"/>
    <property type="evidence" value="ECO:0007669"/>
    <property type="project" value="InterPro"/>
</dbReference>
<dbReference type="InterPro" id="IPR050812">
    <property type="entry name" value="Preph/Arog_dehydrog"/>
</dbReference>
<evidence type="ECO:0000256" key="7">
    <source>
        <dbReference type="ARBA" id="ARBA00023027"/>
    </source>
</evidence>
<keyword evidence="12" id="KW-1185">Reference proteome</keyword>
<evidence type="ECO:0000259" key="10">
    <source>
        <dbReference type="PROSITE" id="PS51176"/>
    </source>
</evidence>
<dbReference type="Gene3D" id="1.10.3660.10">
    <property type="entry name" value="6-phosphogluconate dehydrogenase C-terminal like domain"/>
    <property type="match status" value="1"/>
</dbReference>
<name>A0A2S6H3C2_9GAMM</name>
<dbReference type="GO" id="GO:0006571">
    <property type="term" value="P:tyrosine biosynthetic process"/>
    <property type="evidence" value="ECO:0007669"/>
    <property type="project" value="UniProtKB-KW"/>
</dbReference>
<evidence type="ECO:0000313" key="11">
    <source>
        <dbReference type="EMBL" id="PPK71944.1"/>
    </source>
</evidence>
<organism evidence="11 12">
    <name type="scientific">Methylobacter tundripaludum</name>
    <dbReference type="NCBI Taxonomy" id="173365"/>
    <lineage>
        <taxon>Bacteria</taxon>
        <taxon>Pseudomonadati</taxon>
        <taxon>Pseudomonadota</taxon>
        <taxon>Gammaproteobacteria</taxon>
        <taxon>Methylococcales</taxon>
        <taxon>Methylococcaceae</taxon>
        <taxon>Methylobacter</taxon>
    </lineage>
</organism>
<dbReference type="Pfam" id="PF20463">
    <property type="entry name" value="PDH_C"/>
    <property type="match status" value="1"/>
</dbReference>
<comment type="catalytic activity">
    <reaction evidence="9">
        <text>prephenate + NAD(+) = 3-(4-hydroxyphenyl)pyruvate + CO2 + NADH</text>
        <dbReference type="Rhea" id="RHEA:13869"/>
        <dbReference type="ChEBI" id="CHEBI:16526"/>
        <dbReference type="ChEBI" id="CHEBI:29934"/>
        <dbReference type="ChEBI" id="CHEBI:36242"/>
        <dbReference type="ChEBI" id="CHEBI:57540"/>
        <dbReference type="ChEBI" id="CHEBI:57945"/>
        <dbReference type="EC" id="1.3.1.12"/>
    </reaction>
</comment>
<evidence type="ECO:0000313" key="12">
    <source>
        <dbReference type="Proteomes" id="UP000238071"/>
    </source>
</evidence>
<comment type="pathway">
    <text evidence="1">Amino-acid biosynthesis; L-tyrosine biosynthesis; (4-hydroxyphenyl)pyruvate from prephenate (NAD(+) route): step 1/1.</text>
</comment>
<keyword evidence="5" id="KW-0028">Amino-acid biosynthesis</keyword>
<dbReference type="InterPro" id="IPR008927">
    <property type="entry name" value="6-PGluconate_DH-like_C_sf"/>
</dbReference>
<keyword evidence="7" id="KW-0520">NAD</keyword>
<dbReference type="FunFam" id="3.40.50.720:FF:000208">
    <property type="entry name" value="Prephenate dehydrogenase"/>
    <property type="match status" value="1"/>
</dbReference>
<dbReference type="EMBL" id="PTIY01000005">
    <property type="protein sequence ID" value="PPK71944.1"/>
    <property type="molecule type" value="Genomic_DNA"/>
</dbReference>
<evidence type="ECO:0000256" key="8">
    <source>
        <dbReference type="ARBA" id="ARBA00023141"/>
    </source>
</evidence>
<dbReference type="PROSITE" id="PS51176">
    <property type="entry name" value="PDH_ADH"/>
    <property type="match status" value="1"/>
</dbReference>
<evidence type="ECO:0000256" key="6">
    <source>
        <dbReference type="ARBA" id="ARBA00023002"/>
    </source>
</evidence>
<dbReference type="Gene3D" id="3.40.50.720">
    <property type="entry name" value="NAD(P)-binding Rossmann-like Domain"/>
    <property type="match status" value="1"/>
</dbReference>
<dbReference type="GO" id="GO:0070403">
    <property type="term" value="F:NAD+ binding"/>
    <property type="evidence" value="ECO:0007669"/>
    <property type="project" value="InterPro"/>
</dbReference>
<dbReference type="RefSeq" id="WP_104423335.1">
    <property type="nucleotide sequence ID" value="NZ_PTIY01000005.1"/>
</dbReference>
<comment type="similarity">
    <text evidence="2">Belongs to the prephenate/arogenate dehydrogenase family.</text>
</comment>
<dbReference type="EC" id="1.3.1.12" evidence="3"/>
<evidence type="ECO:0000256" key="5">
    <source>
        <dbReference type="ARBA" id="ARBA00022605"/>
    </source>
</evidence>
<dbReference type="OrthoDB" id="9809920at2"/>
<dbReference type="SUPFAM" id="SSF51735">
    <property type="entry name" value="NAD(P)-binding Rossmann-fold domains"/>
    <property type="match status" value="1"/>
</dbReference>
<accession>A0A2S6H3C2</accession>
<dbReference type="InterPro" id="IPR036291">
    <property type="entry name" value="NAD(P)-bd_dom_sf"/>
</dbReference>
<dbReference type="PANTHER" id="PTHR21363:SF0">
    <property type="entry name" value="PREPHENATE DEHYDROGENASE [NADP(+)]"/>
    <property type="match status" value="1"/>
</dbReference>
<dbReference type="GO" id="GO:0008977">
    <property type="term" value="F:prephenate dehydrogenase (NAD+) activity"/>
    <property type="evidence" value="ECO:0007669"/>
    <property type="project" value="UniProtKB-EC"/>
</dbReference>
<dbReference type="InterPro" id="IPR046825">
    <property type="entry name" value="PDH_C"/>
</dbReference>
<evidence type="ECO:0000256" key="4">
    <source>
        <dbReference type="ARBA" id="ARBA00022498"/>
    </source>
</evidence>
<dbReference type="Pfam" id="PF02153">
    <property type="entry name" value="PDH_N"/>
    <property type="match status" value="1"/>
</dbReference>
<keyword evidence="4" id="KW-0827">Tyrosine biosynthesis</keyword>
<dbReference type="InterPro" id="IPR003099">
    <property type="entry name" value="Prephen_DH"/>
</dbReference>
<sequence>MFNRLCIIGVGLIGGSIARAARQQGLCNNIVGYGRKLDEQNLKTAKSLGVIDDYTLELDKAVQDVDCVVIATPVASIESIFTQLKPLWSNDAIYTDVGSTKGSVIAAAQKVFGVVPDNLVPAHPIAGAENSGVTASVDDLFLNKRLIITPADNASPEAVQKIQVFWERLGSLVSVMDVQHHDSVLAATSHLPHILAFALVDMLGHKDEQSEIFQYAAGGFKDFTRIASSDPTMWKDICAANKDEIIPLIEQLKGELDKIQRLLETNDSQQLFETFTYAKNARQRFLDQFYNN</sequence>
<gene>
    <name evidence="11" type="ORF">B0F88_10556</name>
</gene>
<feature type="domain" description="Prephenate/arogenate dehydrogenase" evidence="10">
    <location>
        <begin position="3"/>
        <end position="292"/>
    </location>
</feature>
<dbReference type="InterPro" id="IPR046826">
    <property type="entry name" value="PDH_N"/>
</dbReference>
<dbReference type="AlphaFoldDB" id="A0A2S6H3C2"/>
<reference evidence="11 12" key="1">
    <citation type="submission" date="2018-02" db="EMBL/GenBank/DDBJ databases">
        <title>Subsurface microbial communities from deep shales in Ohio and West Virginia, USA.</title>
        <authorList>
            <person name="Wrighton K."/>
        </authorList>
    </citation>
    <scope>NUCLEOTIDE SEQUENCE [LARGE SCALE GENOMIC DNA]</scope>
    <source>
        <strain evidence="11 12">OWC-G53F</strain>
    </source>
</reference>
<dbReference type="SUPFAM" id="SSF48179">
    <property type="entry name" value="6-phosphogluconate dehydrogenase C-terminal domain-like"/>
    <property type="match status" value="1"/>
</dbReference>
<evidence type="ECO:0000256" key="3">
    <source>
        <dbReference type="ARBA" id="ARBA00012068"/>
    </source>
</evidence>
<keyword evidence="8" id="KW-0057">Aromatic amino acid biosynthesis</keyword>
<evidence type="ECO:0000256" key="2">
    <source>
        <dbReference type="ARBA" id="ARBA00007964"/>
    </source>
</evidence>
<protein>
    <recommendedName>
        <fullName evidence="3">prephenate dehydrogenase</fullName>
        <ecNumber evidence="3">1.3.1.12</ecNumber>
    </recommendedName>
</protein>
<evidence type="ECO:0000256" key="9">
    <source>
        <dbReference type="ARBA" id="ARBA00049260"/>
    </source>
</evidence>
<dbReference type="PANTHER" id="PTHR21363">
    <property type="entry name" value="PREPHENATE DEHYDROGENASE"/>
    <property type="match status" value="1"/>
</dbReference>
<proteinExistence type="inferred from homology"/>
<evidence type="ECO:0000256" key="1">
    <source>
        <dbReference type="ARBA" id="ARBA00005067"/>
    </source>
</evidence>
<comment type="caution">
    <text evidence="11">The sequence shown here is derived from an EMBL/GenBank/DDBJ whole genome shotgun (WGS) entry which is preliminary data.</text>
</comment>
<dbReference type="FunFam" id="1.10.3660.10:FF:000003">
    <property type="entry name" value="Prephenate dehydrogenase"/>
    <property type="match status" value="1"/>
</dbReference>
<dbReference type="Proteomes" id="UP000238071">
    <property type="component" value="Unassembled WGS sequence"/>
</dbReference>